<protein>
    <recommendedName>
        <fullName evidence="4">Peptidyl-prolyl cis-trans isomerase</fullName>
        <shortName evidence="4">PPIase</shortName>
        <ecNumber evidence="4">5.2.1.8</ecNumber>
    </recommendedName>
</protein>
<comment type="caution">
    <text evidence="6">The sequence shown here is derived from an EMBL/GenBank/DDBJ whole genome shotgun (WGS) entry which is preliminary data.</text>
</comment>
<dbReference type="PROSITE" id="PS50072">
    <property type="entry name" value="CSA_PPIASE_2"/>
    <property type="match status" value="1"/>
</dbReference>
<dbReference type="Gene3D" id="2.40.100.10">
    <property type="entry name" value="Cyclophilin-like"/>
    <property type="match status" value="1"/>
</dbReference>
<dbReference type="FunFam" id="2.40.100.10:FF:000025">
    <property type="entry name" value="Peptidyl-prolyl cis-trans isomerase CYP19-2"/>
    <property type="match status" value="1"/>
</dbReference>
<reference evidence="6" key="1">
    <citation type="submission" date="2023-03" db="EMBL/GenBank/DDBJ databases">
        <title>Near-Complete genome sequence of Lipomyces tetrasporous NRRL Y-64009, an oleaginous yeast capable of growing on lignocellulosic hydrolysates.</title>
        <authorList>
            <consortium name="Lawrence Berkeley National Laboratory"/>
            <person name="Jagtap S.S."/>
            <person name="Liu J.-J."/>
            <person name="Walukiewicz H.E."/>
            <person name="Pangilinan J."/>
            <person name="Lipzen A."/>
            <person name="Ahrendt S."/>
            <person name="Koriabine M."/>
            <person name="Cobaugh K."/>
            <person name="Salamov A."/>
            <person name="Yoshinaga Y."/>
            <person name="Ng V."/>
            <person name="Daum C."/>
            <person name="Grigoriev I.V."/>
            <person name="Slininger P.J."/>
            <person name="Dien B.S."/>
            <person name="Jin Y.-S."/>
            <person name="Rao C.V."/>
        </authorList>
    </citation>
    <scope>NUCLEOTIDE SEQUENCE</scope>
    <source>
        <strain evidence="6">NRRL Y-64009</strain>
    </source>
</reference>
<sequence length="206" mass="22809">MSGQTTFSAPPAVTNRQYAGAAGSHEGTPGLISYDFSNPVVFFDVNLGSQPMGRIKIQLFKDKLPRTAENFRQFCTGEYKVNNIPQGYKGCKFHRVIKDFMIQGGDFLRHNGTGSASIYGTTTFADESFEFPHEPFSVSMANSGPNTNGCQFFICCTSLPHLDRKHVVFGRVVEGFDVVRKIEYVPSDDSDKPYPFDVSIAECGEM</sequence>
<proteinExistence type="inferred from homology"/>
<dbReference type="GO" id="GO:0003755">
    <property type="term" value="F:peptidyl-prolyl cis-trans isomerase activity"/>
    <property type="evidence" value="ECO:0007669"/>
    <property type="project" value="UniProtKB-UniRule"/>
</dbReference>
<evidence type="ECO:0000313" key="6">
    <source>
        <dbReference type="EMBL" id="KAJ8097102.1"/>
    </source>
</evidence>
<keyword evidence="2 4" id="KW-0697">Rotamase</keyword>
<evidence type="ECO:0000256" key="3">
    <source>
        <dbReference type="ARBA" id="ARBA00023235"/>
    </source>
</evidence>
<evidence type="ECO:0000256" key="2">
    <source>
        <dbReference type="ARBA" id="ARBA00023110"/>
    </source>
</evidence>
<dbReference type="GO" id="GO:0006457">
    <property type="term" value="P:protein folding"/>
    <property type="evidence" value="ECO:0007669"/>
    <property type="project" value="InterPro"/>
</dbReference>
<comment type="function">
    <text evidence="4">PPIases accelerate the folding of proteins. It catalyzes the cis-trans isomerization of proline imidic peptide bonds in oligopeptides.</text>
</comment>
<dbReference type="EC" id="5.2.1.8" evidence="4"/>
<comment type="similarity">
    <text evidence="4">Belongs to the cyclophilin-type PPIase family.</text>
</comment>
<dbReference type="EMBL" id="JARPMG010000012">
    <property type="protein sequence ID" value="KAJ8097102.1"/>
    <property type="molecule type" value="Genomic_DNA"/>
</dbReference>
<gene>
    <name evidence="6" type="ORF">POJ06DRAFT_262516</name>
</gene>
<dbReference type="PROSITE" id="PS00170">
    <property type="entry name" value="CSA_PPIASE_1"/>
    <property type="match status" value="1"/>
</dbReference>
<dbReference type="AlphaFoldDB" id="A0AAD7VNZ9"/>
<dbReference type="GO" id="GO:0016018">
    <property type="term" value="F:cyclosporin A binding"/>
    <property type="evidence" value="ECO:0007669"/>
    <property type="project" value="TreeGrafter"/>
</dbReference>
<dbReference type="PRINTS" id="PR00153">
    <property type="entry name" value="CSAPPISMRASE"/>
</dbReference>
<keyword evidence="3 4" id="KW-0413">Isomerase</keyword>
<feature type="domain" description="PPIase cyclophilin-type" evidence="5">
    <location>
        <begin position="42"/>
        <end position="205"/>
    </location>
</feature>
<dbReference type="InterPro" id="IPR024936">
    <property type="entry name" value="Cyclophilin-type_PPIase"/>
</dbReference>
<dbReference type="PANTHER" id="PTHR11071">
    <property type="entry name" value="PEPTIDYL-PROLYL CIS-TRANS ISOMERASE"/>
    <property type="match status" value="1"/>
</dbReference>
<dbReference type="GO" id="GO:0005737">
    <property type="term" value="C:cytoplasm"/>
    <property type="evidence" value="ECO:0007669"/>
    <property type="project" value="TreeGrafter"/>
</dbReference>
<dbReference type="InterPro" id="IPR020892">
    <property type="entry name" value="Cyclophilin-type_PPIase_CS"/>
</dbReference>
<evidence type="ECO:0000256" key="1">
    <source>
        <dbReference type="ARBA" id="ARBA00000971"/>
    </source>
</evidence>
<dbReference type="Pfam" id="PF00160">
    <property type="entry name" value="Pro_isomerase"/>
    <property type="match status" value="1"/>
</dbReference>
<evidence type="ECO:0000256" key="4">
    <source>
        <dbReference type="RuleBase" id="RU363019"/>
    </source>
</evidence>
<dbReference type="PANTHER" id="PTHR11071:SF561">
    <property type="entry name" value="PEPTIDYL-PROLYL CIS-TRANS ISOMERASE D-RELATED"/>
    <property type="match status" value="1"/>
</dbReference>
<dbReference type="GeneID" id="80883923"/>
<dbReference type="RefSeq" id="XP_056040552.1">
    <property type="nucleotide sequence ID" value="XM_056188757.1"/>
</dbReference>
<dbReference type="InterPro" id="IPR029000">
    <property type="entry name" value="Cyclophilin-like_dom_sf"/>
</dbReference>
<accession>A0AAD7VNZ9</accession>
<dbReference type="Proteomes" id="UP001217417">
    <property type="component" value="Unassembled WGS sequence"/>
</dbReference>
<dbReference type="InterPro" id="IPR002130">
    <property type="entry name" value="Cyclophilin-type_PPIase_dom"/>
</dbReference>
<evidence type="ECO:0000259" key="5">
    <source>
        <dbReference type="PROSITE" id="PS50072"/>
    </source>
</evidence>
<name>A0AAD7VNZ9_9ASCO</name>
<dbReference type="PIRSF" id="PIRSF001467">
    <property type="entry name" value="Peptidylpro_ismrse"/>
    <property type="match status" value="1"/>
</dbReference>
<dbReference type="SUPFAM" id="SSF50891">
    <property type="entry name" value="Cyclophilin-like"/>
    <property type="match status" value="1"/>
</dbReference>
<organism evidence="6 7">
    <name type="scientific">Lipomyces tetrasporus</name>
    <dbReference type="NCBI Taxonomy" id="54092"/>
    <lineage>
        <taxon>Eukaryota</taxon>
        <taxon>Fungi</taxon>
        <taxon>Dikarya</taxon>
        <taxon>Ascomycota</taxon>
        <taxon>Saccharomycotina</taxon>
        <taxon>Lipomycetes</taxon>
        <taxon>Lipomycetales</taxon>
        <taxon>Lipomycetaceae</taxon>
        <taxon>Lipomyces</taxon>
    </lineage>
</organism>
<keyword evidence="7" id="KW-1185">Reference proteome</keyword>
<evidence type="ECO:0000313" key="7">
    <source>
        <dbReference type="Proteomes" id="UP001217417"/>
    </source>
</evidence>
<comment type="catalytic activity">
    <reaction evidence="1 4">
        <text>[protein]-peptidylproline (omega=180) = [protein]-peptidylproline (omega=0)</text>
        <dbReference type="Rhea" id="RHEA:16237"/>
        <dbReference type="Rhea" id="RHEA-COMP:10747"/>
        <dbReference type="Rhea" id="RHEA-COMP:10748"/>
        <dbReference type="ChEBI" id="CHEBI:83833"/>
        <dbReference type="ChEBI" id="CHEBI:83834"/>
        <dbReference type="EC" id="5.2.1.8"/>
    </reaction>
</comment>